<dbReference type="PANTHER" id="PTHR20961">
    <property type="entry name" value="GLYCOSYLTRANSFERASE"/>
    <property type="match status" value="1"/>
</dbReference>
<dbReference type="InterPro" id="IPR007657">
    <property type="entry name" value="Glycosyltransferase_61"/>
</dbReference>
<evidence type="ECO:0000256" key="2">
    <source>
        <dbReference type="ARBA" id="ARBA00022679"/>
    </source>
</evidence>
<accession>A0A562NCI6</accession>
<evidence type="ECO:0000259" key="4">
    <source>
        <dbReference type="Pfam" id="PF04577"/>
    </source>
</evidence>
<name>A0A562NCI6_9RHOB</name>
<reference evidence="5 6" key="1">
    <citation type="journal article" date="2015" name="Stand. Genomic Sci.">
        <title>Genomic Encyclopedia of Bacterial and Archaeal Type Strains, Phase III: the genomes of soil and plant-associated and newly described type strains.</title>
        <authorList>
            <person name="Whitman W.B."/>
            <person name="Woyke T."/>
            <person name="Klenk H.P."/>
            <person name="Zhou Y."/>
            <person name="Lilburn T.G."/>
            <person name="Beck B.J."/>
            <person name="De Vos P."/>
            <person name="Vandamme P."/>
            <person name="Eisen J.A."/>
            <person name="Garrity G."/>
            <person name="Hugenholtz P."/>
            <person name="Kyrpides N.C."/>
        </authorList>
    </citation>
    <scope>NUCLEOTIDE SEQUENCE [LARGE SCALE GENOMIC DNA]</scope>
    <source>
        <strain evidence="5 6">CGMCC 1.5364</strain>
    </source>
</reference>
<comment type="caution">
    <text evidence="5">The sequence shown here is derived from an EMBL/GenBank/DDBJ whole genome shotgun (WGS) entry which is preliminary data.</text>
</comment>
<dbReference type="AlphaFoldDB" id="A0A562NCI6"/>
<keyword evidence="6" id="KW-1185">Reference proteome</keyword>
<evidence type="ECO:0000256" key="3">
    <source>
        <dbReference type="ARBA" id="ARBA00023180"/>
    </source>
</evidence>
<dbReference type="InterPro" id="IPR049625">
    <property type="entry name" value="Glyco_transf_61_cat"/>
</dbReference>
<keyword evidence="1" id="KW-0328">Glycosyltransferase</keyword>
<keyword evidence="2" id="KW-0808">Transferase</keyword>
<dbReference type="RefSeq" id="WP_145399458.1">
    <property type="nucleotide sequence ID" value="NZ_VLKU01000012.1"/>
</dbReference>
<dbReference type="OrthoDB" id="288504at2"/>
<proteinExistence type="predicted"/>
<sequence length="459" mass="51753">MPKTKTSEKAADEDQAAGRWTSPPRDYFFVVGRDKGLWTLQNLDWLIRPVSGARVRQYACSDYPAVQGVIERNLEPRWHEAVPVVFETNTVPVIASNVVFRGGNAQVNGKFLPNGAAGDRSYSRYLKQNPGTQAYRRTNRFFNHARRDTSVDLPLWPLASASIPVGIECRNRTNFYHFMTETLPQLVHYAAAPPEQITIHCRNDDPSRFSARFIEALFPELAGSIEFTAKASEYERVNLPLNFRHMIYASGDARIRSLVADTPTDPEWETVSPHTQRRKFILKNTYDVSLRLLRERALTMISQADLDKMPKRIWVSRDPEAHTVNQRQMIGEEKLVARLREQGFEQVYFENMSPLEQIAAVYAAEVIGSAHGAFFANMMFANPDAHVIEVGSVLTQFHRWGDFLGNAHASGCRYSIVFADTATDDPSDVPSINDGLVGVRLGDRAIDTICRLAAEGQFT</sequence>
<organism evidence="5 6">
    <name type="scientific">Paracoccus sulfuroxidans</name>
    <dbReference type="NCBI Taxonomy" id="384678"/>
    <lineage>
        <taxon>Bacteria</taxon>
        <taxon>Pseudomonadati</taxon>
        <taxon>Pseudomonadota</taxon>
        <taxon>Alphaproteobacteria</taxon>
        <taxon>Rhodobacterales</taxon>
        <taxon>Paracoccaceae</taxon>
        <taxon>Paracoccus</taxon>
    </lineage>
</organism>
<protein>
    <submittedName>
        <fullName evidence="5">Uncharacterized protein DUF563</fullName>
    </submittedName>
</protein>
<evidence type="ECO:0000313" key="6">
    <source>
        <dbReference type="Proteomes" id="UP000316225"/>
    </source>
</evidence>
<gene>
    <name evidence="5" type="ORF">IQ24_03374</name>
</gene>
<dbReference type="Proteomes" id="UP000316225">
    <property type="component" value="Unassembled WGS sequence"/>
</dbReference>
<dbReference type="GO" id="GO:0016757">
    <property type="term" value="F:glycosyltransferase activity"/>
    <property type="evidence" value="ECO:0007669"/>
    <property type="project" value="UniProtKB-KW"/>
</dbReference>
<dbReference type="Pfam" id="PF04577">
    <property type="entry name" value="Glyco_transf_61"/>
    <property type="match status" value="1"/>
</dbReference>
<feature type="domain" description="Glycosyltransferase 61 catalytic" evidence="4">
    <location>
        <begin position="175"/>
        <end position="388"/>
    </location>
</feature>
<keyword evidence="3" id="KW-0325">Glycoprotein</keyword>
<evidence type="ECO:0000256" key="1">
    <source>
        <dbReference type="ARBA" id="ARBA00022676"/>
    </source>
</evidence>
<evidence type="ECO:0000313" key="5">
    <source>
        <dbReference type="EMBL" id="TWI29902.1"/>
    </source>
</evidence>
<dbReference type="EMBL" id="VLKU01000012">
    <property type="protein sequence ID" value="TWI29902.1"/>
    <property type="molecule type" value="Genomic_DNA"/>
</dbReference>